<evidence type="ECO:0000313" key="3">
    <source>
        <dbReference type="Proteomes" id="UP001305414"/>
    </source>
</evidence>
<protein>
    <submittedName>
        <fullName evidence="2">Uncharacterized protein</fullName>
    </submittedName>
</protein>
<dbReference type="Proteomes" id="UP001305414">
    <property type="component" value="Unassembled WGS sequence"/>
</dbReference>
<dbReference type="EMBL" id="JAWHQM010000022">
    <property type="protein sequence ID" value="KAK5631971.1"/>
    <property type="molecule type" value="Genomic_DNA"/>
</dbReference>
<evidence type="ECO:0000256" key="1">
    <source>
        <dbReference type="SAM" id="MobiDB-lite"/>
    </source>
</evidence>
<comment type="caution">
    <text evidence="2">The sequence shown here is derived from an EMBL/GenBank/DDBJ whole genome shotgun (WGS) entry which is preliminary data.</text>
</comment>
<keyword evidence="3" id="KW-1185">Reference proteome</keyword>
<organism evidence="2 3">
    <name type="scientific">Xylaria bambusicola</name>
    <dbReference type="NCBI Taxonomy" id="326684"/>
    <lineage>
        <taxon>Eukaryota</taxon>
        <taxon>Fungi</taxon>
        <taxon>Dikarya</taxon>
        <taxon>Ascomycota</taxon>
        <taxon>Pezizomycotina</taxon>
        <taxon>Sordariomycetes</taxon>
        <taxon>Xylariomycetidae</taxon>
        <taxon>Xylariales</taxon>
        <taxon>Xylariaceae</taxon>
        <taxon>Xylaria</taxon>
    </lineage>
</organism>
<proteinExistence type="predicted"/>
<accession>A0AAN7ZAL0</accession>
<feature type="region of interest" description="Disordered" evidence="1">
    <location>
        <begin position="195"/>
        <end position="230"/>
    </location>
</feature>
<reference evidence="2 3" key="1">
    <citation type="submission" date="2023-10" db="EMBL/GenBank/DDBJ databases">
        <title>Draft genome sequence of Xylaria bambusicola isolate GMP-LS, the root and basal stem rot pathogen of sugarcane in Indonesia.</title>
        <authorList>
            <person name="Selvaraj P."/>
            <person name="Muralishankar V."/>
            <person name="Muruganantham S."/>
            <person name="Sp S."/>
            <person name="Haryani S."/>
            <person name="Lau K.J.X."/>
            <person name="Naqvi N.I."/>
        </authorList>
    </citation>
    <scope>NUCLEOTIDE SEQUENCE [LARGE SCALE GENOMIC DNA]</scope>
    <source>
        <strain evidence="2">GMP-LS</strain>
    </source>
</reference>
<gene>
    <name evidence="2" type="ORF">RRF57_007685</name>
</gene>
<sequence>MSVVPTCGIPVVICRHVPAAIQLIFKYIQGNDETPNTYLILTVREVLLFQLRDRNGEPGVVKTASLFDGDDEGAPRREGARLLLQAITGPNIHVNSGGLGNHYLDRSLVEYLQSQPPFEQDISLHAMATSPLERRRLACSLCIGLKNYDAFESFQLYEGDQDAQRGTVVNQIWFDCFSGVAYNCGPPIAGKDHSTAYNTDEGHANDKRDENSNAGDDDTKHNGDKSKNDDHVNKYLRAANLQVYHGRLPDTSYKVKGDNNVIKVVYAKKGNIAKEACNAKRVDNADNSNVADNASGTVHGGDDEQTKIDHDMEELVKPGLSAICTKEWLKN</sequence>
<dbReference type="AlphaFoldDB" id="A0AAN7ZAL0"/>
<name>A0AAN7ZAL0_9PEZI</name>
<evidence type="ECO:0000313" key="2">
    <source>
        <dbReference type="EMBL" id="KAK5631971.1"/>
    </source>
</evidence>